<name>A0AA38MYJ4_9AGAR</name>
<protein>
    <submittedName>
        <fullName evidence="1">Uncharacterized protein</fullName>
    </submittedName>
</protein>
<organism evidence="1 2">
    <name type="scientific">Lentinula guzmanii</name>
    <dbReference type="NCBI Taxonomy" id="2804957"/>
    <lineage>
        <taxon>Eukaryota</taxon>
        <taxon>Fungi</taxon>
        <taxon>Dikarya</taxon>
        <taxon>Basidiomycota</taxon>
        <taxon>Agaricomycotina</taxon>
        <taxon>Agaricomycetes</taxon>
        <taxon>Agaricomycetidae</taxon>
        <taxon>Agaricales</taxon>
        <taxon>Marasmiineae</taxon>
        <taxon>Omphalotaceae</taxon>
        <taxon>Lentinula</taxon>
    </lineage>
</organism>
<gene>
    <name evidence="1" type="ORF">DFJ43DRAFT_1081147</name>
</gene>
<evidence type="ECO:0000313" key="1">
    <source>
        <dbReference type="EMBL" id="KAJ3731025.1"/>
    </source>
</evidence>
<reference evidence="1" key="2">
    <citation type="journal article" date="2023" name="Proc. Natl. Acad. Sci. U.S.A.">
        <title>A global phylogenomic analysis of the shiitake genus Lentinula.</title>
        <authorList>
            <person name="Sierra-Patev S."/>
            <person name="Min B."/>
            <person name="Naranjo-Ortiz M."/>
            <person name="Looney B."/>
            <person name="Konkel Z."/>
            <person name="Slot J.C."/>
            <person name="Sakamoto Y."/>
            <person name="Steenwyk J.L."/>
            <person name="Rokas A."/>
            <person name="Carro J."/>
            <person name="Camarero S."/>
            <person name="Ferreira P."/>
            <person name="Molpeceres G."/>
            <person name="Ruiz-Duenas F.J."/>
            <person name="Serrano A."/>
            <person name="Henrissat B."/>
            <person name="Drula E."/>
            <person name="Hughes K.W."/>
            <person name="Mata J.L."/>
            <person name="Ishikawa N.K."/>
            <person name="Vargas-Isla R."/>
            <person name="Ushijima S."/>
            <person name="Smith C.A."/>
            <person name="Donoghue J."/>
            <person name="Ahrendt S."/>
            <person name="Andreopoulos W."/>
            <person name="He G."/>
            <person name="LaButti K."/>
            <person name="Lipzen A."/>
            <person name="Ng V."/>
            <person name="Riley R."/>
            <person name="Sandor L."/>
            <person name="Barry K."/>
            <person name="Martinez A.T."/>
            <person name="Xiao Y."/>
            <person name="Gibbons J.G."/>
            <person name="Terashima K."/>
            <person name="Grigoriev I.V."/>
            <person name="Hibbett D."/>
        </authorList>
    </citation>
    <scope>NUCLEOTIDE SEQUENCE</scope>
    <source>
        <strain evidence="1">ET3784</strain>
    </source>
</reference>
<comment type="caution">
    <text evidence="1">The sequence shown here is derived from an EMBL/GenBank/DDBJ whole genome shotgun (WGS) entry which is preliminary data.</text>
</comment>
<evidence type="ECO:0000313" key="2">
    <source>
        <dbReference type="Proteomes" id="UP001176059"/>
    </source>
</evidence>
<reference evidence="1" key="1">
    <citation type="submission" date="2022-08" db="EMBL/GenBank/DDBJ databases">
        <authorList>
            <consortium name="DOE Joint Genome Institute"/>
            <person name="Min B."/>
            <person name="Sierra-Patev S."/>
            <person name="Naranjo-Ortiz M."/>
            <person name="Looney B."/>
            <person name="Konkel Z."/>
            <person name="Slot J.C."/>
            <person name="Sakamoto Y."/>
            <person name="Steenwyk J.L."/>
            <person name="Rokas A."/>
            <person name="Carro J."/>
            <person name="Camarero S."/>
            <person name="Ferreira P."/>
            <person name="Molpeceres G."/>
            <person name="Ruiz-duenas F.J."/>
            <person name="Serrano A."/>
            <person name="Henrissat B."/>
            <person name="Drula E."/>
            <person name="Hughes K.W."/>
            <person name="Mata J.L."/>
            <person name="Ishikawa N.K."/>
            <person name="Vargas-Isla R."/>
            <person name="Ushijima S."/>
            <person name="Smith C.A."/>
            <person name="Ahrendt S."/>
            <person name="Andreopoulos W."/>
            <person name="He G."/>
            <person name="LaButti K."/>
            <person name="Lipzen A."/>
            <person name="Ng V."/>
            <person name="Riley R."/>
            <person name="Sandor L."/>
            <person name="Barry K."/>
            <person name="Martinez A.T."/>
            <person name="Xiao Y."/>
            <person name="Gibbons J.G."/>
            <person name="Terashima K."/>
            <person name="Hibbett D.S."/>
            <person name="Grigoriev I.V."/>
        </authorList>
    </citation>
    <scope>NUCLEOTIDE SEQUENCE</scope>
    <source>
        <strain evidence="1">ET3784</strain>
    </source>
</reference>
<proteinExistence type="predicted"/>
<dbReference type="AlphaFoldDB" id="A0AA38MYJ4"/>
<keyword evidence="2" id="KW-1185">Reference proteome</keyword>
<dbReference type="EMBL" id="JANVFO010000033">
    <property type="protein sequence ID" value="KAJ3731025.1"/>
    <property type="molecule type" value="Genomic_DNA"/>
</dbReference>
<dbReference type="Proteomes" id="UP001176059">
    <property type="component" value="Unassembled WGS sequence"/>
</dbReference>
<sequence length="125" mass="14106">MLLIRVGIRASWTTTAPVLDQVRLLLPLIISIFVLKMHLNCGSAWMVVYAPMLIGMTQGGPRVCPGKPQIKSVLARRLQRVILLPCPLRTLCLLCYHIWNGLLEYQVLRVSRRRGCCLTVLARLS</sequence>
<accession>A0AA38MYJ4</accession>